<dbReference type="EMBL" id="JAJJMA010017081">
    <property type="protein sequence ID" value="MCL7022969.1"/>
    <property type="molecule type" value="Genomic_DNA"/>
</dbReference>
<dbReference type="InterPro" id="IPR036291">
    <property type="entry name" value="NAD(P)-bd_dom_sf"/>
</dbReference>
<dbReference type="CDD" id="cd05283">
    <property type="entry name" value="CAD1"/>
    <property type="match status" value="1"/>
</dbReference>
<evidence type="ECO:0000256" key="4">
    <source>
        <dbReference type="ARBA" id="ARBA00023002"/>
    </source>
</evidence>
<dbReference type="SUPFAM" id="SSF50129">
    <property type="entry name" value="GroES-like"/>
    <property type="match status" value="1"/>
</dbReference>
<dbReference type="Gene3D" id="3.40.50.720">
    <property type="entry name" value="NAD(P)-binding Rossmann-like Domain"/>
    <property type="match status" value="1"/>
</dbReference>
<dbReference type="SUPFAM" id="SSF51735">
    <property type="entry name" value="NAD(P)-binding Rossmann-fold domains"/>
    <property type="match status" value="1"/>
</dbReference>
<organism evidence="7 8">
    <name type="scientific">Papaver nudicaule</name>
    <name type="common">Iceland poppy</name>
    <dbReference type="NCBI Taxonomy" id="74823"/>
    <lineage>
        <taxon>Eukaryota</taxon>
        <taxon>Viridiplantae</taxon>
        <taxon>Streptophyta</taxon>
        <taxon>Embryophyta</taxon>
        <taxon>Tracheophyta</taxon>
        <taxon>Spermatophyta</taxon>
        <taxon>Magnoliopsida</taxon>
        <taxon>Ranunculales</taxon>
        <taxon>Papaveraceae</taxon>
        <taxon>Papaveroideae</taxon>
        <taxon>Papaver</taxon>
    </lineage>
</organism>
<comment type="similarity">
    <text evidence="5">Belongs to the zinc-containing alcohol dehydrogenase family.</text>
</comment>
<evidence type="ECO:0000256" key="1">
    <source>
        <dbReference type="ARBA" id="ARBA00001947"/>
    </source>
</evidence>
<keyword evidence="4" id="KW-0560">Oxidoreductase</keyword>
<comment type="cofactor">
    <cofactor evidence="1 5">
        <name>Zn(2+)</name>
        <dbReference type="ChEBI" id="CHEBI:29105"/>
    </cofactor>
</comment>
<protein>
    <recommendedName>
        <fullName evidence="6">Enoyl reductase (ER) domain-containing protein</fullName>
    </recommendedName>
</protein>
<evidence type="ECO:0000256" key="3">
    <source>
        <dbReference type="ARBA" id="ARBA00022833"/>
    </source>
</evidence>
<dbReference type="InterPro" id="IPR011032">
    <property type="entry name" value="GroES-like_sf"/>
</dbReference>
<keyword evidence="8" id="KW-1185">Reference proteome</keyword>
<proteinExistence type="inferred from homology"/>
<reference evidence="7" key="1">
    <citation type="submission" date="2022-03" db="EMBL/GenBank/DDBJ databases">
        <title>A functionally conserved STORR gene fusion in Papaver species that diverged 16.8 million years ago.</title>
        <authorList>
            <person name="Catania T."/>
        </authorList>
    </citation>
    <scope>NUCLEOTIDE SEQUENCE</scope>
    <source>
        <strain evidence="7">S-191538</strain>
    </source>
</reference>
<evidence type="ECO:0000259" key="6">
    <source>
        <dbReference type="SMART" id="SM00829"/>
    </source>
</evidence>
<feature type="domain" description="Enoyl reductase (ER)" evidence="6">
    <location>
        <begin position="30"/>
        <end position="361"/>
    </location>
</feature>
<dbReference type="Proteomes" id="UP001177140">
    <property type="component" value="Unassembled WGS sequence"/>
</dbReference>
<dbReference type="PROSITE" id="PS00059">
    <property type="entry name" value="ADH_ZINC"/>
    <property type="match status" value="1"/>
</dbReference>
<dbReference type="Pfam" id="PF00107">
    <property type="entry name" value="ADH_zinc_N"/>
    <property type="match status" value="1"/>
</dbReference>
<dbReference type="GO" id="GO:0008270">
    <property type="term" value="F:zinc ion binding"/>
    <property type="evidence" value="ECO:0007669"/>
    <property type="project" value="InterPro"/>
</dbReference>
<comment type="caution">
    <text evidence="7">The sequence shown here is derived from an EMBL/GenBank/DDBJ whole genome shotgun (WGS) entry which is preliminary data.</text>
</comment>
<evidence type="ECO:0000256" key="2">
    <source>
        <dbReference type="ARBA" id="ARBA00022723"/>
    </source>
</evidence>
<dbReference type="SMART" id="SM00829">
    <property type="entry name" value="PKS_ER"/>
    <property type="match status" value="1"/>
</dbReference>
<evidence type="ECO:0000313" key="8">
    <source>
        <dbReference type="Proteomes" id="UP001177140"/>
    </source>
</evidence>
<accession>A0AA41UWA6</accession>
<sequence length="368" mass="40176">MRRQFVSPDVFPGQGAPCMSTTYAYAATDSQSPLAPFEFQRRALRDLDVQIDVLYCGVCHSDLHQARNEWRNTIYPVVPGHEIVGRVTATGPQVSRFKVGELVGVGCLVDSCRTCASCADGLEQYCENGFVGTYNGQDRVTGDVTYGGYSTQLVVDEAFVLRVPDTLDPAGAAPLLCAGITTYSPLRQWHVGPGKKVGIVGLGGLGHMGVKLARAMGAHVVLFTTSPSKIEDGKRVGAHEVVISRDEAQMNAHLNSFDFILNTVAAQHDLNPFLHLLKRDGTMTLVGAPEHDHPSPQVFNLIFKRRRLAGSLIGGIAETQEMLDFCAEHGITSDIETIPMQQINAAYERMLKSDVKYRFVIDMASIKH</sequence>
<evidence type="ECO:0000313" key="7">
    <source>
        <dbReference type="EMBL" id="MCL7022969.1"/>
    </source>
</evidence>
<dbReference type="InterPro" id="IPR029752">
    <property type="entry name" value="D-isomer_DH_CS1"/>
</dbReference>
<gene>
    <name evidence="7" type="ORF">MKW94_015904</name>
</gene>
<dbReference type="InterPro" id="IPR047109">
    <property type="entry name" value="CAD-like"/>
</dbReference>
<keyword evidence="3 5" id="KW-0862">Zinc</keyword>
<dbReference type="PANTHER" id="PTHR42683">
    <property type="entry name" value="ALDEHYDE REDUCTASE"/>
    <property type="match status" value="1"/>
</dbReference>
<dbReference type="InterPro" id="IPR020843">
    <property type="entry name" value="ER"/>
</dbReference>
<dbReference type="InterPro" id="IPR002328">
    <property type="entry name" value="ADH_Zn_CS"/>
</dbReference>
<dbReference type="Pfam" id="PF08240">
    <property type="entry name" value="ADH_N"/>
    <property type="match status" value="1"/>
</dbReference>
<keyword evidence="2 5" id="KW-0479">Metal-binding</keyword>
<dbReference type="AlphaFoldDB" id="A0AA41UWA6"/>
<name>A0AA41UWA6_PAPNU</name>
<dbReference type="FunFam" id="3.40.50.720:FF:000022">
    <property type="entry name" value="Cinnamyl alcohol dehydrogenase"/>
    <property type="match status" value="1"/>
</dbReference>
<evidence type="ECO:0000256" key="5">
    <source>
        <dbReference type="RuleBase" id="RU361277"/>
    </source>
</evidence>
<dbReference type="InterPro" id="IPR013149">
    <property type="entry name" value="ADH-like_C"/>
</dbReference>
<dbReference type="PROSITE" id="PS00065">
    <property type="entry name" value="D_2_HYDROXYACID_DH_1"/>
    <property type="match status" value="1"/>
</dbReference>
<dbReference type="InterPro" id="IPR013154">
    <property type="entry name" value="ADH-like_N"/>
</dbReference>
<dbReference type="Gene3D" id="3.90.180.10">
    <property type="entry name" value="Medium-chain alcohol dehydrogenases, catalytic domain"/>
    <property type="match status" value="1"/>
</dbReference>
<dbReference type="GO" id="GO:0016616">
    <property type="term" value="F:oxidoreductase activity, acting on the CH-OH group of donors, NAD or NADP as acceptor"/>
    <property type="evidence" value="ECO:0007669"/>
    <property type="project" value="InterPro"/>
</dbReference>